<dbReference type="InterPro" id="IPR006128">
    <property type="entry name" value="Lipoprotein_PsaA-like"/>
</dbReference>
<name>A0A2J6NLQ7_9LACO</name>
<evidence type="ECO:0000256" key="5">
    <source>
        <dbReference type="RuleBase" id="RU003512"/>
    </source>
</evidence>
<dbReference type="InterPro" id="IPR006127">
    <property type="entry name" value="ZnuA-like"/>
</dbReference>
<evidence type="ECO:0000313" key="6">
    <source>
        <dbReference type="EMBL" id="PMB82268.1"/>
    </source>
</evidence>
<dbReference type="PANTHER" id="PTHR42953">
    <property type="entry name" value="HIGH-AFFINITY ZINC UPTAKE SYSTEM PROTEIN ZNUA-RELATED"/>
    <property type="match status" value="1"/>
</dbReference>
<dbReference type="GO" id="GO:0030001">
    <property type="term" value="P:metal ion transport"/>
    <property type="evidence" value="ECO:0007669"/>
    <property type="project" value="InterPro"/>
</dbReference>
<proteinExistence type="inferred from homology"/>
<dbReference type="InterPro" id="IPR050492">
    <property type="entry name" value="Bact_metal-bind_prot9"/>
</dbReference>
<comment type="similarity">
    <text evidence="5">Belongs to the bacterial solute-binding protein 9 family.</text>
</comment>
<dbReference type="SUPFAM" id="SSF53807">
    <property type="entry name" value="Helical backbone' metal receptor"/>
    <property type="match status" value="1"/>
</dbReference>
<protein>
    <submittedName>
        <fullName evidence="6">Metal ABC transporter substrate-binding protein</fullName>
    </submittedName>
</protein>
<dbReference type="Pfam" id="PF01297">
    <property type="entry name" value="ZnuA"/>
    <property type="match status" value="1"/>
</dbReference>
<dbReference type="PANTHER" id="PTHR42953:SF1">
    <property type="entry name" value="METAL-BINDING PROTEIN HI_0362-RELATED"/>
    <property type="match status" value="1"/>
</dbReference>
<dbReference type="GO" id="GO:0007155">
    <property type="term" value="P:cell adhesion"/>
    <property type="evidence" value="ECO:0007669"/>
    <property type="project" value="InterPro"/>
</dbReference>
<dbReference type="OrthoDB" id="9810636at2"/>
<dbReference type="Proteomes" id="UP000239920">
    <property type="component" value="Unassembled WGS sequence"/>
</dbReference>
<dbReference type="AlphaFoldDB" id="A0A2J6NLQ7"/>
<evidence type="ECO:0000256" key="2">
    <source>
        <dbReference type="ARBA" id="ARBA00022448"/>
    </source>
</evidence>
<evidence type="ECO:0000313" key="7">
    <source>
        <dbReference type="Proteomes" id="UP000239920"/>
    </source>
</evidence>
<gene>
    <name evidence="6" type="ORF">CK797_06760</name>
</gene>
<dbReference type="Gene3D" id="3.40.50.1980">
    <property type="entry name" value="Nitrogenase molybdenum iron protein domain"/>
    <property type="match status" value="2"/>
</dbReference>
<evidence type="ECO:0000256" key="4">
    <source>
        <dbReference type="ARBA" id="ARBA00022729"/>
    </source>
</evidence>
<keyword evidence="4" id="KW-0732">Signal</keyword>
<comment type="subcellular location">
    <subcellularLocation>
        <location evidence="1">Cell envelope</location>
    </subcellularLocation>
</comment>
<dbReference type="PRINTS" id="PR00690">
    <property type="entry name" value="ADHESNFAMILY"/>
</dbReference>
<organism evidence="6 7">
    <name type="scientific">Limosilactobacillus pontis</name>
    <dbReference type="NCBI Taxonomy" id="35787"/>
    <lineage>
        <taxon>Bacteria</taxon>
        <taxon>Bacillati</taxon>
        <taxon>Bacillota</taxon>
        <taxon>Bacilli</taxon>
        <taxon>Lactobacillales</taxon>
        <taxon>Lactobacillaceae</taxon>
        <taxon>Limosilactobacillus</taxon>
    </lineage>
</organism>
<dbReference type="RefSeq" id="WP_104688995.1">
    <property type="nucleotide sequence ID" value="NZ_JBKTHY010000007.1"/>
</dbReference>
<evidence type="ECO:0000256" key="1">
    <source>
        <dbReference type="ARBA" id="ARBA00004196"/>
    </source>
</evidence>
<reference evidence="6 7" key="1">
    <citation type="submission" date="2017-09" db="EMBL/GenBank/DDBJ databases">
        <title>Bacterial strain isolated from the female urinary microbiota.</title>
        <authorList>
            <person name="Thomas-White K."/>
            <person name="Kumar N."/>
            <person name="Forster S."/>
            <person name="Putonti C."/>
            <person name="Lawley T."/>
            <person name="Wolfe A.J."/>
        </authorList>
    </citation>
    <scope>NUCLEOTIDE SEQUENCE [LARGE SCALE GENOMIC DNA]</scope>
    <source>
        <strain evidence="6 7">UMB0683</strain>
    </source>
</reference>
<dbReference type="GO" id="GO:0030313">
    <property type="term" value="C:cell envelope"/>
    <property type="evidence" value="ECO:0007669"/>
    <property type="project" value="UniProtKB-SubCell"/>
</dbReference>
<comment type="caution">
    <text evidence="6">The sequence shown here is derived from an EMBL/GenBank/DDBJ whole genome shotgun (WGS) entry which is preliminary data.</text>
</comment>
<evidence type="ECO:0000256" key="3">
    <source>
        <dbReference type="ARBA" id="ARBA00022723"/>
    </source>
</evidence>
<keyword evidence="3" id="KW-0479">Metal-binding</keyword>
<dbReference type="EMBL" id="PNFV01000007">
    <property type="protein sequence ID" value="PMB82268.1"/>
    <property type="molecule type" value="Genomic_DNA"/>
</dbReference>
<keyword evidence="2 5" id="KW-0813">Transport</keyword>
<accession>A0A2J6NLQ7</accession>
<dbReference type="GO" id="GO:0046872">
    <property type="term" value="F:metal ion binding"/>
    <property type="evidence" value="ECO:0007669"/>
    <property type="project" value="UniProtKB-KW"/>
</dbReference>
<sequence length="304" mass="34189">MGRKSYCLGVGSLIAVLLVILGLSVVPWRSIHQERRPIRVITSLDFYGEVAQKVAGRYGEVTSLINNAAIDPHDYQPGTKQAQKMEQANVVIENGLGYDHWLTKLTMSAAGPQCTVIDVGQEVAGKHLGANEHVWYDPQTMGRLADTLASRYGEIDPRHKDYYCQRARQYHQSLAPLNSEIAHIRDRVGSKRAVAVSEPVFDYALESLGYQVVDPHFAKAIEDGNDPSPKDIQELQQAIINHRIAFFVENRQTSDRMIDNMVCLARHHGVPVLKVTETKPNGTSYVQWMLKQYRQLGRIQQEGE</sequence>